<dbReference type="GO" id="GO:0004301">
    <property type="term" value="F:epoxide hydrolase activity"/>
    <property type="evidence" value="ECO:0007669"/>
    <property type="project" value="TreeGrafter"/>
</dbReference>
<dbReference type="EMBL" id="MU001642">
    <property type="protein sequence ID" value="KAF2478955.1"/>
    <property type="molecule type" value="Genomic_DNA"/>
</dbReference>
<dbReference type="GO" id="GO:0097176">
    <property type="term" value="P:epoxide metabolic process"/>
    <property type="evidence" value="ECO:0007669"/>
    <property type="project" value="TreeGrafter"/>
</dbReference>
<dbReference type="Gene3D" id="3.40.50.1820">
    <property type="entry name" value="alpha/beta hydrolase"/>
    <property type="match status" value="1"/>
</dbReference>
<proteinExistence type="inferred from homology"/>
<organism evidence="5 6">
    <name type="scientific">Neohortaea acidophila</name>
    <dbReference type="NCBI Taxonomy" id="245834"/>
    <lineage>
        <taxon>Eukaryota</taxon>
        <taxon>Fungi</taxon>
        <taxon>Dikarya</taxon>
        <taxon>Ascomycota</taxon>
        <taxon>Pezizomycotina</taxon>
        <taxon>Dothideomycetes</taxon>
        <taxon>Dothideomycetidae</taxon>
        <taxon>Mycosphaerellales</taxon>
        <taxon>Teratosphaeriaceae</taxon>
        <taxon>Neohortaea</taxon>
    </lineage>
</organism>
<dbReference type="InterPro" id="IPR016292">
    <property type="entry name" value="Epoxide_hydrolase"/>
</dbReference>
<protein>
    <submittedName>
        <fullName evidence="5">Alpha/Beta hydrolase protein</fullName>
    </submittedName>
</protein>
<dbReference type="InterPro" id="IPR000639">
    <property type="entry name" value="Epox_hydrolase-like"/>
</dbReference>
<feature type="domain" description="Epoxide hydrolase N-terminal" evidence="4">
    <location>
        <begin position="15"/>
        <end position="130"/>
    </location>
</feature>
<feature type="active site" description="Proton acceptor" evidence="3">
    <location>
        <position position="377"/>
    </location>
</feature>
<evidence type="ECO:0000313" key="5">
    <source>
        <dbReference type="EMBL" id="KAF2478955.1"/>
    </source>
</evidence>
<accession>A0A6A6PG99</accession>
<evidence type="ECO:0000256" key="1">
    <source>
        <dbReference type="ARBA" id="ARBA00010088"/>
    </source>
</evidence>
<comment type="similarity">
    <text evidence="1">Belongs to the peptidase S33 family.</text>
</comment>
<dbReference type="Proteomes" id="UP000799767">
    <property type="component" value="Unassembled WGS sequence"/>
</dbReference>
<dbReference type="AlphaFoldDB" id="A0A6A6PG99"/>
<evidence type="ECO:0000259" key="4">
    <source>
        <dbReference type="Pfam" id="PF06441"/>
    </source>
</evidence>
<reference evidence="5" key="1">
    <citation type="journal article" date="2020" name="Stud. Mycol.">
        <title>101 Dothideomycetes genomes: a test case for predicting lifestyles and emergence of pathogens.</title>
        <authorList>
            <person name="Haridas S."/>
            <person name="Albert R."/>
            <person name="Binder M."/>
            <person name="Bloem J."/>
            <person name="Labutti K."/>
            <person name="Salamov A."/>
            <person name="Andreopoulos B."/>
            <person name="Baker S."/>
            <person name="Barry K."/>
            <person name="Bills G."/>
            <person name="Bluhm B."/>
            <person name="Cannon C."/>
            <person name="Castanera R."/>
            <person name="Culley D."/>
            <person name="Daum C."/>
            <person name="Ezra D."/>
            <person name="Gonzalez J."/>
            <person name="Henrissat B."/>
            <person name="Kuo A."/>
            <person name="Liang C."/>
            <person name="Lipzen A."/>
            <person name="Lutzoni F."/>
            <person name="Magnuson J."/>
            <person name="Mondo S."/>
            <person name="Nolan M."/>
            <person name="Ohm R."/>
            <person name="Pangilinan J."/>
            <person name="Park H.-J."/>
            <person name="Ramirez L."/>
            <person name="Alfaro M."/>
            <person name="Sun H."/>
            <person name="Tritt A."/>
            <person name="Yoshinaga Y."/>
            <person name="Zwiers L.-H."/>
            <person name="Turgeon B."/>
            <person name="Goodwin S."/>
            <person name="Spatafora J."/>
            <person name="Crous P."/>
            <person name="Grigoriev I."/>
        </authorList>
    </citation>
    <scope>NUCLEOTIDE SEQUENCE</scope>
    <source>
        <strain evidence="5">CBS 113389</strain>
    </source>
</reference>
<dbReference type="Pfam" id="PF06441">
    <property type="entry name" value="EHN"/>
    <property type="match status" value="1"/>
</dbReference>
<name>A0A6A6PG99_9PEZI</name>
<dbReference type="PANTHER" id="PTHR21661:SF39">
    <property type="entry name" value="HYDROLASE, PUTATIVE (AFU_ORTHOLOGUE AFUA_3G08960)-RELATED"/>
    <property type="match status" value="1"/>
</dbReference>
<keyword evidence="6" id="KW-1185">Reference proteome</keyword>
<dbReference type="RefSeq" id="XP_033585525.1">
    <property type="nucleotide sequence ID" value="XM_033734766.1"/>
</dbReference>
<dbReference type="InterPro" id="IPR010497">
    <property type="entry name" value="Epoxide_hydro_N"/>
</dbReference>
<feature type="active site" description="Nucleophile" evidence="3">
    <location>
        <position position="198"/>
    </location>
</feature>
<evidence type="ECO:0000256" key="3">
    <source>
        <dbReference type="PIRSR" id="PIRSR001112-1"/>
    </source>
</evidence>
<dbReference type="PRINTS" id="PR00412">
    <property type="entry name" value="EPOXHYDRLASE"/>
</dbReference>
<sequence>MPFDNFPRSASLKPEPFKAQVTDLELEGLRLLLRVSPIGPETYENRVTDVKDFTSWGITRKWLEEAKETWINNYDWRKTEQRINSFNNYTVEIDHEGFKHKIHFIALLSQKQDAAPLLLSHGWPGSFLEFLGALDEFRTKYSEKDLPFNIIVPSLPGYGYSNGPPLDKDFKVEDASAVLDKLMIGLGFGDGYIAQGGDIGSFISRVLGTTSTACKAVHLNLAIGIFPESDEELKSLKEHEQKGIARTNDFATMGNAYAREHGTRPATIGLVLSSSPIGLLAWIGEKFQQWTHENPSMQEMLDGASLYWFTKSFPRAIYGYRQFFGAVPQFFHNDPQYYCKKPLGYSWHPWELAPIPVPLVAKTGNLVWHREHSEGGHFSAWEKPKLFVKDMEDFAKEVWQSAKGAKI</sequence>
<dbReference type="PIRSF" id="PIRSF001112">
    <property type="entry name" value="Epoxide_hydrolase"/>
    <property type="match status" value="1"/>
</dbReference>
<feature type="active site" description="Proton donor" evidence="3">
    <location>
        <position position="320"/>
    </location>
</feature>
<evidence type="ECO:0000313" key="6">
    <source>
        <dbReference type="Proteomes" id="UP000799767"/>
    </source>
</evidence>
<dbReference type="OrthoDB" id="7130006at2759"/>
<keyword evidence="2 5" id="KW-0378">Hydrolase</keyword>
<dbReference type="PANTHER" id="PTHR21661">
    <property type="entry name" value="EPOXIDE HYDROLASE 1-RELATED"/>
    <property type="match status" value="1"/>
</dbReference>
<evidence type="ECO:0000256" key="2">
    <source>
        <dbReference type="ARBA" id="ARBA00022801"/>
    </source>
</evidence>
<dbReference type="InterPro" id="IPR029058">
    <property type="entry name" value="AB_hydrolase_fold"/>
</dbReference>
<dbReference type="SUPFAM" id="SSF53474">
    <property type="entry name" value="alpha/beta-Hydrolases"/>
    <property type="match status" value="1"/>
</dbReference>
<gene>
    <name evidence="5" type="ORF">BDY17DRAFT_304752</name>
</gene>
<dbReference type="GeneID" id="54475768"/>